<dbReference type="GO" id="GO:0008782">
    <property type="term" value="F:adenosylhomocysteine nucleosidase activity"/>
    <property type="evidence" value="ECO:0007669"/>
    <property type="project" value="TreeGrafter"/>
</dbReference>
<dbReference type="PANTHER" id="PTHR46832">
    <property type="entry name" value="5'-METHYLTHIOADENOSINE/S-ADENOSYLHOMOCYSTEINE NUCLEOSIDASE"/>
    <property type="match status" value="1"/>
</dbReference>
<dbReference type="GO" id="GO:0008930">
    <property type="term" value="F:methylthioadenosine nucleosidase activity"/>
    <property type="evidence" value="ECO:0007669"/>
    <property type="project" value="TreeGrafter"/>
</dbReference>
<dbReference type="EMBL" id="CABVHK010000010">
    <property type="protein sequence ID" value="VVM99818.1"/>
    <property type="molecule type" value="Genomic_DNA"/>
</dbReference>
<gene>
    <name evidence="1" type="ORF">PS662_03287</name>
</gene>
<name>A0A5E6UIE3_PSEFL</name>
<dbReference type="RefSeq" id="WP_150711717.1">
    <property type="nucleotide sequence ID" value="NZ_CABVHK010000010.1"/>
</dbReference>
<dbReference type="AlphaFoldDB" id="A0A5E6UIE3"/>
<proteinExistence type="predicted"/>
<protein>
    <submittedName>
        <fullName evidence="1">Uncharacterized protein</fullName>
    </submittedName>
</protein>
<dbReference type="SUPFAM" id="SSF53167">
    <property type="entry name" value="Purine and uridine phosphorylases"/>
    <property type="match status" value="1"/>
</dbReference>
<dbReference type="InterPro" id="IPR035994">
    <property type="entry name" value="Nucleoside_phosphorylase_sf"/>
</dbReference>
<dbReference type="Gene3D" id="3.40.50.1580">
    <property type="entry name" value="Nucleoside phosphorylase domain"/>
    <property type="match status" value="1"/>
</dbReference>
<organism evidence="1 2">
    <name type="scientific">Pseudomonas fluorescens</name>
    <dbReference type="NCBI Taxonomy" id="294"/>
    <lineage>
        <taxon>Bacteria</taxon>
        <taxon>Pseudomonadati</taxon>
        <taxon>Pseudomonadota</taxon>
        <taxon>Gammaproteobacteria</taxon>
        <taxon>Pseudomonadales</taxon>
        <taxon>Pseudomonadaceae</taxon>
        <taxon>Pseudomonas</taxon>
    </lineage>
</organism>
<dbReference type="OrthoDB" id="8456624at2"/>
<dbReference type="Proteomes" id="UP000326953">
    <property type="component" value="Unassembled WGS sequence"/>
</dbReference>
<reference evidence="1 2" key="1">
    <citation type="submission" date="2019-09" db="EMBL/GenBank/DDBJ databases">
        <authorList>
            <person name="Chandra G."/>
            <person name="Truman W A."/>
        </authorList>
    </citation>
    <scope>NUCLEOTIDE SEQUENCE [LARGE SCALE GENOMIC DNA]</scope>
    <source>
        <strain evidence="1">PS662</strain>
    </source>
</reference>
<dbReference type="GO" id="GO:0019284">
    <property type="term" value="P:L-methionine salvage from S-adenosylmethionine"/>
    <property type="evidence" value="ECO:0007669"/>
    <property type="project" value="TreeGrafter"/>
</dbReference>
<dbReference type="PANTHER" id="PTHR46832:SF1">
    <property type="entry name" value="5'-METHYLTHIOADENOSINE_S-ADENOSYLHOMOCYSTEINE NUCLEOSIDASE"/>
    <property type="match status" value="1"/>
</dbReference>
<dbReference type="GO" id="GO:0005829">
    <property type="term" value="C:cytosol"/>
    <property type="evidence" value="ECO:0007669"/>
    <property type="project" value="TreeGrafter"/>
</dbReference>
<dbReference type="GO" id="GO:0009116">
    <property type="term" value="P:nucleoside metabolic process"/>
    <property type="evidence" value="ECO:0007669"/>
    <property type="project" value="InterPro"/>
</dbReference>
<sequence>MGLIDVRLRRAELDNNYCLLLTANSVEKQAVKAAMSDSSKAHVGQATSGAYLGFIGNSLVLHLSGDSGTSQDRSIGRIANAFLRNAEMPKPRLVLLTGFCWRNPANTPPGVLLISNEVWCANVSHAKDGELQPQSRWQCSSVSIDAIQGKRLKSDLTKAVNVAIGPVASAEILYQDSHLRDQLVQMHPALRGGEMEGFAFLCNDFPWLVAKAASDAGGDAFNRDRQLEAAEIAASNIAPLLQSLERDESVSLEDFSQTGALRHLLEGETIEFNAQGHSINKLNDILDGDWGAQLEHKLKRYASPDGYGDDFLRHCVDGLLELTQNAIRHGRANKVIISFSSSSITLRDDGDIFEPRSLLQGGRGGARALKRFLAYEESGLVEFRASSDKNGNIYEIALPLAHAELDTARQNCGVRIQDGVIGVSYGRPAIVDFAPTCTTLYLDATRLRMSSRKFVLADEIKRLVGAGKRIYVGCGNADDVSFYKEEFCAFDESQVVVFLDSKLPPRLW</sequence>
<evidence type="ECO:0000313" key="2">
    <source>
        <dbReference type="Proteomes" id="UP000326953"/>
    </source>
</evidence>
<evidence type="ECO:0000313" key="1">
    <source>
        <dbReference type="EMBL" id="VVM99818.1"/>
    </source>
</evidence>
<accession>A0A5E6UIE3</accession>